<comment type="catalytic activity">
    <reaction evidence="14">
        <text>pyruvate + ATP + H2O = phosphoenolpyruvate + AMP + phosphate + 2 H(+)</text>
        <dbReference type="Rhea" id="RHEA:11364"/>
        <dbReference type="ChEBI" id="CHEBI:15361"/>
        <dbReference type="ChEBI" id="CHEBI:15377"/>
        <dbReference type="ChEBI" id="CHEBI:15378"/>
        <dbReference type="ChEBI" id="CHEBI:30616"/>
        <dbReference type="ChEBI" id="CHEBI:43474"/>
        <dbReference type="ChEBI" id="CHEBI:58702"/>
        <dbReference type="ChEBI" id="CHEBI:456215"/>
        <dbReference type="EC" id="2.7.9.2"/>
    </reaction>
</comment>
<dbReference type="EC" id="2.7.9.2" evidence="5"/>
<dbReference type="PANTHER" id="PTHR43030">
    <property type="entry name" value="PHOSPHOENOLPYRUVATE SYNTHASE"/>
    <property type="match status" value="1"/>
</dbReference>
<dbReference type="PROSITE" id="PS50042">
    <property type="entry name" value="CNMP_BINDING_3"/>
    <property type="match status" value="1"/>
</dbReference>
<accession>A0A238VCX0</accession>
<dbReference type="PANTHER" id="PTHR43030:SF1">
    <property type="entry name" value="PHOSPHOENOLPYRUVATE SYNTHASE"/>
    <property type="match status" value="1"/>
</dbReference>
<dbReference type="EMBL" id="FZNX01000001">
    <property type="protein sequence ID" value="SNR32096.1"/>
    <property type="molecule type" value="Genomic_DNA"/>
</dbReference>
<evidence type="ECO:0000313" key="18">
    <source>
        <dbReference type="Proteomes" id="UP000198412"/>
    </source>
</evidence>
<keyword evidence="7" id="KW-0808">Transferase</keyword>
<comment type="function">
    <text evidence="2">Catalyzes the phosphorylation of pyruvate to phosphoenolpyruvate.</text>
</comment>
<keyword evidence="8" id="KW-0479">Metal-binding</keyword>
<evidence type="ECO:0000256" key="12">
    <source>
        <dbReference type="ARBA" id="ARBA00022842"/>
    </source>
</evidence>
<evidence type="ECO:0000256" key="1">
    <source>
        <dbReference type="ARBA" id="ARBA00001946"/>
    </source>
</evidence>
<evidence type="ECO:0000256" key="10">
    <source>
        <dbReference type="ARBA" id="ARBA00022777"/>
    </source>
</evidence>
<evidence type="ECO:0000256" key="6">
    <source>
        <dbReference type="ARBA" id="ARBA00021623"/>
    </source>
</evidence>
<dbReference type="OrthoDB" id="1108665at2"/>
<dbReference type="GO" id="GO:0008986">
    <property type="term" value="F:pyruvate, water dikinase activity"/>
    <property type="evidence" value="ECO:0007669"/>
    <property type="project" value="UniProtKB-EC"/>
</dbReference>
<evidence type="ECO:0000256" key="5">
    <source>
        <dbReference type="ARBA" id="ARBA00011996"/>
    </source>
</evidence>
<evidence type="ECO:0000256" key="8">
    <source>
        <dbReference type="ARBA" id="ARBA00022723"/>
    </source>
</evidence>
<keyword evidence="11" id="KW-0067">ATP-binding</keyword>
<evidence type="ECO:0000256" key="2">
    <source>
        <dbReference type="ARBA" id="ARBA00002988"/>
    </source>
</evidence>
<proteinExistence type="inferred from homology"/>
<evidence type="ECO:0000256" key="4">
    <source>
        <dbReference type="ARBA" id="ARBA00007837"/>
    </source>
</evidence>
<dbReference type="RefSeq" id="WP_089376647.1">
    <property type="nucleotide sequence ID" value="NZ_FZNX01000001.1"/>
</dbReference>
<dbReference type="InterPro" id="IPR000595">
    <property type="entry name" value="cNMP-bd_dom"/>
</dbReference>
<evidence type="ECO:0000313" key="17">
    <source>
        <dbReference type="EMBL" id="SNR32096.1"/>
    </source>
</evidence>
<keyword evidence="17" id="KW-0670">Pyruvate</keyword>
<dbReference type="InterPro" id="IPR006319">
    <property type="entry name" value="PEP_synth"/>
</dbReference>
<evidence type="ECO:0000256" key="11">
    <source>
        <dbReference type="ARBA" id="ARBA00022840"/>
    </source>
</evidence>
<keyword evidence="9" id="KW-0547">Nucleotide-binding</keyword>
<dbReference type="Gene3D" id="3.30.470.20">
    <property type="entry name" value="ATP-grasp fold, B domain"/>
    <property type="match status" value="1"/>
</dbReference>
<keyword evidence="12" id="KW-0460">Magnesium</keyword>
<gene>
    <name evidence="17" type="ORF">SAMN04488111_0284</name>
</gene>
<comment type="similarity">
    <text evidence="4">Belongs to the PEP-utilizing enzyme family.</text>
</comment>
<comment type="cofactor">
    <cofactor evidence="1">
        <name>Mg(2+)</name>
        <dbReference type="ChEBI" id="CHEBI:18420"/>
    </cofactor>
</comment>
<dbReference type="Proteomes" id="UP000198412">
    <property type="component" value="Unassembled WGS sequence"/>
</dbReference>
<organism evidence="17 18">
    <name type="scientific">Lutibacter flavus</name>
    <dbReference type="NCBI Taxonomy" id="691689"/>
    <lineage>
        <taxon>Bacteria</taxon>
        <taxon>Pseudomonadati</taxon>
        <taxon>Bacteroidota</taxon>
        <taxon>Flavobacteriia</taxon>
        <taxon>Flavobacteriales</taxon>
        <taxon>Flavobacteriaceae</taxon>
        <taxon>Lutibacter</taxon>
    </lineage>
</organism>
<protein>
    <recommendedName>
        <fullName evidence="6">Phosphoenolpyruvate synthase</fullName>
        <ecNumber evidence="5">2.7.9.2</ecNumber>
    </recommendedName>
    <alternativeName>
        <fullName evidence="13">Pyruvate, water dikinase</fullName>
    </alternativeName>
</protein>
<feature type="domain" description="Cyclic nucleotide-binding" evidence="16">
    <location>
        <begin position="415"/>
        <end position="495"/>
    </location>
</feature>
<feature type="signal peptide" evidence="15">
    <location>
        <begin position="1"/>
        <end position="20"/>
    </location>
</feature>
<dbReference type="AlphaFoldDB" id="A0A238VCX0"/>
<keyword evidence="10 17" id="KW-0418">Kinase</keyword>
<dbReference type="GO" id="GO:0046872">
    <property type="term" value="F:metal ion binding"/>
    <property type="evidence" value="ECO:0007669"/>
    <property type="project" value="UniProtKB-KW"/>
</dbReference>
<keyword evidence="15" id="KW-0732">Signal</keyword>
<dbReference type="SUPFAM" id="SSF56059">
    <property type="entry name" value="Glutathione synthetase ATP-binding domain-like"/>
    <property type="match status" value="1"/>
</dbReference>
<comment type="pathway">
    <text evidence="3">Carbohydrate biosynthesis; gluconeogenesis.</text>
</comment>
<dbReference type="Gene3D" id="3.30.1490.20">
    <property type="entry name" value="ATP-grasp fold, A domain"/>
    <property type="match status" value="1"/>
</dbReference>
<evidence type="ECO:0000259" key="16">
    <source>
        <dbReference type="PROSITE" id="PS50042"/>
    </source>
</evidence>
<dbReference type="InterPro" id="IPR002192">
    <property type="entry name" value="PPDK_AMP/ATP-bd"/>
</dbReference>
<dbReference type="Pfam" id="PF01326">
    <property type="entry name" value="PPDK_N"/>
    <property type="match status" value="1"/>
</dbReference>
<feature type="chain" id="PRO_5013076739" description="Phosphoenolpyruvate synthase" evidence="15">
    <location>
        <begin position="21"/>
        <end position="968"/>
    </location>
</feature>
<evidence type="ECO:0000256" key="7">
    <source>
        <dbReference type="ARBA" id="ARBA00022679"/>
    </source>
</evidence>
<keyword evidence="18" id="KW-1185">Reference proteome</keyword>
<evidence type="ECO:0000256" key="13">
    <source>
        <dbReference type="ARBA" id="ARBA00033470"/>
    </source>
</evidence>
<name>A0A238VCX0_9FLAO</name>
<evidence type="ECO:0000256" key="9">
    <source>
        <dbReference type="ARBA" id="ARBA00022741"/>
    </source>
</evidence>
<dbReference type="GO" id="GO:0005524">
    <property type="term" value="F:ATP binding"/>
    <property type="evidence" value="ECO:0007669"/>
    <property type="project" value="UniProtKB-KW"/>
</dbReference>
<reference evidence="18" key="1">
    <citation type="submission" date="2017-06" db="EMBL/GenBank/DDBJ databases">
        <authorList>
            <person name="Varghese N."/>
            <person name="Submissions S."/>
        </authorList>
    </citation>
    <scope>NUCLEOTIDE SEQUENCE [LARGE SCALE GENOMIC DNA]</scope>
    <source>
        <strain evidence="18">DSM 27993</strain>
    </source>
</reference>
<evidence type="ECO:0000256" key="14">
    <source>
        <dbReference type="ARBA" id="ARBA00047700"/>
    </source>
</evidence>
<sequence>MKKQVLFSFLVCLFSVSIFSQELSNRYIKEQIATFKKELRGPYKDIRWFCKDGSIRMPKDPCPDSIGSGVQHARYKDIVENIGENNHVFLGQILAYTSNKEFWDSQNHNSRLKQYQLDKYLRSVDDGWILQKAQYYRGAVQVEDEETWGVYFYKWLLTGDTSITKNFFLIRQSLKDIPHKGDDNVAQLMRSQSKVLSDSFPQFMDLRVKIHGQPEFVDIEKVKQFKTKNASKLTTALNLKFDELLVTMNNYYKPIDISALPQKTSFVKNTPIGSVIKEFSVKNGAEINPAILVSESAKLLLEIRKAILVEKRALARIQLLDASLKLEEVVFKNASQWQPKDIQELLSKTYYLGVATAGAGYIELWEWNKIESVLKPKNSTSLSLNELTTILQSARSEVEWSASMVKATYEEIVNVYNGFEPKSYGFIDDKIRSSVALHLGKSVADLGDIIATESSLTNKVLNISSQSSVRGLNPGYAFGELVVIDGSPEGVEVSSNKIYIFQKPPSDLKPVGGIATVAEGNLVSHVQLLARNLGIPNAALSDDNLQSLKKFNGQKVFYAVSNKGNVILKLEKDMTLEEKGLFSKKERNEAKIAVPVENIRLDVNSILNMRNVDAKDSGKLCGPKAANLGQLKKMFPDKVVEGVVIPFGIFKSHMNQQMPDQNISYWNFLTNMFLEADRQRSNSISEIEVEKFQLKQLEILRDAIKKMPIQASFITQLENEFLAVLGKKLGEIPVFLRSDTNMEDLKDFSGAGLNLTLFNVVAKDKIIQGIKDVWASPYTERSFKWRQKYLLNPENVFPSILVIPSVDVDYSGVMITTGINSGNSKDLTIAFSRGAGGAVDGQSAEAYELGADGTVKLIAPARESDYNSLPTTGGTAKKSATFENSVLNEQNIKEIRELAENLRKKMAKEVNAEYIGAYDVELGFKNNKLWLFQIRPFVENKKALSSGYLESITPKIDKNKEVLLSKKI</sequence>
<evidence type="ECO:0000256" key="15">
    <source>
        <dbReference type="SAM" id="SignalP"/>
    </source>
</evidence>
<dbReference type="InterPro" id="IPR013815">
    <property type="entry name" value="ATP_grasp_subdomain_1"/>
</dbReference>
<evidence type="ECO:0000256" key="3">
    <source>
        <dbReference type="ARBA" id="ARBA00004742"/>
    </source>
</evidence>